<dbReference type="InterPro" id="IPR011004">
    <property type="entry name" value="Trimer_LpxA-like_sf"/>
</dbReference>
<dbReference type="PANTHER" id="PTHR13061">
    <property type="entry name" value="DYNACTIN SUBUNIT P25"/>
    <property type="match status" value="1"/>
</dbReference>
<dbReference type="CDD" id="cd04645">
    <property type="entry name" value="LbH_gamma_CA_like"/>
    <property type="match status" value="1"/>
</dbReference>
<dbReference type="InterPro" id="IPR047324">
    <property type="entry name" value="LbH_gamma_CA-like"/>
</dbReference>
<dbReference type="PANTHER" id="PTHR13061:SF29">
    <property type="entry name" value="GAMMA CARBONIC ANHYDRASE-LIKE 1, MITOCHONDRIAL-RELATED"/>
    <property type="match status" value="1"/>
</dbReference>
<gene>
    <name evidence="1" type="ORF">SAMN04488589_0750</name>
</gene>
<proteinExistence type="predicted"/>
<dbReference type="RefSeq" id="WP_091708817.1">
    <property type="nucleotide sequence ID" value="NZ_FNCA01000002.1"/>
</dbReference>
<dbReference type="GO" id="GO:0016740">
    <property type="term" value="F:transferase activity"/>
    <property type="evidence" value="ECO:0007669"/>
    <property type="project" value="UniProtKB-KW"/>
</dbReference>
<dbReference type="Gene3D" id="2.160.10.10">
    <property type="entry name" value="Hexapeptide repeat proteins"/>
    <property type="match status" value="1"/>
</dbReference>
<dbReference type="SUPFAM" id="SSF51161">
    <property type="entry name" value="Trimeric LpxA-like enzymes"/>
    <property type="match status" value="1"/>
</dbReference>
<dbReference type="Proteomes" id="UP000199259">
    <property type="component" value="Unassembled WGS sequence"/>
</dbReference>
<keyword evidence="1" id="KW-0808">Transferase</keyword>
<accession>A0A7Z7AXR9</accession>
<dbReference type="OrthoDB" id="10940at2157"/>
<comment type="caution">
    <text evidence="1">The sequence shown here is derived from an EMBL/GenBank/DDBJ whole genome shotgun (WGS) entry which is preliminary data.</text>
</comment>
<reference evidence="1 2" key="1">
    <citation type="submission" date="2016-10" db="EMBL/GenBank/DDBJ databases">
        <authorList>
            <person name="Varghese N."/>
            <person name="Submissions S."/>
        </authorList>
    </citation>
    <scope>NUCLEOTIDE SEQUENCE [LARGE SCALE GENOMIC DNA]</scope>
    <source>
        <strain evidence="1 2">PL 12/M</strain>
    </source>
</reference>
<evidence type="ECO:0000313" key="2">
    <source>
        <dbReference type="Proteomes" id="UP000199259"/>
    </source>
</evidence>
<dbReference type="AlphaFoldDB" id="A0A7Z7AXR9"/>
<protein>
    <submittedName>
        <fullName evidence="1">Carbonic anhydrase or acetyltransferase, isoleucine patch superfamily</fullName>
    </submittedName>
</protein>
<dbReference type="Pfam" id="PF00132">
    <property type="entry name" value="Hexapep"/>
    <property type="match status" value="1"/>
</dbReference>
<dbReference type="EMBL" id="FNCA01000002">
    <property type="protein sequence ID" value="SDF51336.1"/>
    <property type="molecule type" value="Genomic_DNA"/>
</dbReference>
<dbReference type="InterPro" id="IPR001451">
    <property type="entry name" value="Hexapep"/>
</dbReference>
<name>A0A7Z7AXR9_9EURY</name>
<organism evidence="1 2">
    <name type="scientific">Methanolobus vulcani</name>
    <dbReference type="NCBI Taxonomy" id="38026"/>
    <lineage>
        <taxon>Archaea</taxon>
        <taxon>Methanobacteriati</taxon>
        <taxon>Methanobacteriota</taxon>
        <taxon>Stenosarchaea group</taxon>
        <taxon>Methanomicrobia</taxon>
        <taxon>Methanosarcinales</taxon>
        <taxon>Methanosarcinaceae</taxon>
        <taxon>Methanolobus</taxon>
    </lineage>
</organism>
<evidence type="ECO:0000313" key="1">
    <source>
        <dbReference type="EMBL" id="SDF51336.1"/>
    </source>
</evidence>
<keyword evidence="2" id="KW-1185">Reference proteome</keyword>
<sequence length="172" mass="18227">MILKFRSSSPEISDSAFVADNATVIGDVVLGEESSVWFGAVIRGDANPIRIGKRTNVQDNVVIHISDTSRVDIGDNVIIGHCAVVHGCKIGNNVLIGMNSTVLDGAEIGENCIIGANALVPPGKKIPAGSMVMGVPAKVVRHLSEKEIIGIKENAAVYVKMLHEYKGMDPIK</sequence>
<dbReference type="InterPro" id="IPR050484">
    <property type="entry name" value="Transf_Hexapept/Carb_Anhydrase"/>
</dbReference>